<proteinExistence type="predicted"/>
<comment type="caution">
    <text evidence="2">The sequence shown here is derived from an EMBL/GenBank/DDBJ whole genome shotgun (WGS) entry which is preliminary data.</text>
</comment>
<feature type="compositionally biased region" description="Low complexity" evidence="1">
    <location>
        <begin position="17"/>
        <end position="26"/>
    </location>
</feature>
<evidence type="ECO:0000313" key="2">
    <source>
        <dbReference type="EMBL" id="GAA2103299.1"/>
    </source>
</evidence>
<feature type="region of interest" description="Disordered" evidence="1">
    <location>
        <begin position="353"/>
        <end position="374"/>
    </location>
</feature>
<dbReference type="RefSeq" id="WP_344337793.1">
    <property type="nucleotide sequence ID" value="NZ_BAAAPZ010000017.1"/>
</dbReference>
<gene>
    <name evidence="2" type="ORF">GCM10009823_27110</name>
</gene>
<evidence type="ECO:0000256" key="1">
    <source>
        <dbReference type="SAM" id="MobiDB-lite"/>
    </source>
</evidence>
<protein>
    <recommendedName>
        <fullName evidence="4">DUF4439 domain-containing protein</fullName>
    </recommendedName>
</protein>
<sequence>MHAPAPRSAPLSRTEPRGGAAPAGPPRRTVLAAALAGTGLLVAATSGCGLRLDRDPEMPALGPADVLRDAVARILAAAGAGDGTDPAGDASSPAAALRVFAAAVGPPWNPPEGLRSPVPAPNPDPAPLKPAAALEALITRIASDAPELPFVSLAAEGADPEEEPSAEHADTFAVLADVSAGALLRLYRADADAARAAADRIRDSAEAALASLPRPADGVGAEASGSEQAETDLAAAGLASLVTAAYQAEYAYERAAVHLREDSPAAAGARERITALAAVAAQASALMAPAAPPADSPAWELRTPPRDHASALTVLLEAEDGLAAALHAARAQTPPPVLLDWLTDSTLARAAAGGGQDLRWDGTAASATAGEARG</sequence>
<feature type="region of interest" description="Disordered" evidence="1">
    <location>
        <begin position="1"/>
        <end position="26"/>
    </location>
</feature>
<reference evidence="3" key="1">
    <citation type="journal article" date="2019" name="Int. J. Syst. Evol. Microbiol.">
        <title>The Global Catalogue of Microorganisms (GCM) 10K type strain sequencing project: providing services to taxonomists for standard genome sequencing and annotation.</title>
        <authorList>
            <consortium name="The Broad Institute Genomics Platform"/>
            <consortium name="The Broad Institute Genome Sequencing Center for Infectious Disease"/>
            <person name="Wu L."/>
            <person name="Ma J."/>
        </authorList>
    </citation>
    <scope>NUCLEOTIDE SEQUENCE [LARGE SCALE GENOMIC DNA]</scope>
    <source>
        <strain evidence="3">JCM 15900</strain>
    </source>
</reference>
<keyword evidence="3" id="KW-1185">Reference proteome</keyword>
<dbReference type="EMBL" id="BAAAPZ010000017">
    <property type="protein sequence ID" value="GAA2103299.1"/>
    <property type="molecule type" value="Genomic_DNA"/>
</dbReference>
<accession>A0ABP5IRQ5</accession>
<evidence type="ECO:0008006" key="4">
    <source>
        <dbReference type="Google" id="ProtNLM"/>
    </source>
</evidence>
<name>A0ABP5IRQ5_9MICO</name>
<evidence type="ECO:0000313" key="3">
    <source>
        <dbReference type="Proteomes" id="UP001500984"/>
    </source>
</evidence>
<organism evidence="2 3">
    <name type="scientific">Brevibacterium salitolerans</name>
    <dbReference type="NCBI Taxonomy" id="1403566"/>
    <lineage>
        <taxon>Bacteria</taxon>
        <taxon>Bacillati</taxon>
        <taxon>Actinomycetota</taxon>
        <taxon>Actinomycetes</taxon>
        <taxon>Micrococcales</taxon>
        <taxon>Brevibacteriaceae</taxon>
        <taxon>Brevibacterium</taxon>
    </lineage>
</organism>
<dbReference type="Proteomes" id="UP001500984">
    <property type="component" value="Unassembled WGS sequence"/>
</dbReference>